<gene>
    <name evidence="1" type="ORF">FH972_014196</name>
</gene>
<reference evidence="1 2" key="1">
    <citation type="submission" date="2019-06" db="EMBL/GenBank/DDBJ databases">
        <title>A chromosomal-level reference genome of Carpinus fangiana (Coryloideae, Betulaceae).</title>
        <authorList>
            <person name="Yang X."/>
            <person name="Wang Z."/>
            <person name="Zhang L."/>
            <person name="Hao G."/>
            <person name="Liu J."/>
            <person name="Yang Y."/>
        </authorList>
    </citation>
    <scope>NUCLEOTIDE SEQUENCE [LARGE SCALE GENOMIC DNA]</scope>
    <source>
        <strain evidence="1">Cfa_2016G</strain>
        <tissue evidence="1">Leaf</tissue>
    </source>
</reference>
<protein>
    <recommendedName>
        <fullName evidence="3">HMA domain-containing protein</fullName>
    </recommendedName>
</protein>
<accession>A0A5N6RCI2</accession>
<proteinExistence type="predicted"/>
<evidence type="ECO:0000313" key="1">
    <source>
        <dbReference type="EMBL" id="KAE8075481.1"/>
    </source>
</evidence>
<sequence>MTKQVVVLRVVMNGQKSYFCIMAGHDARTKAMRIAVSIPGVEAASLKGQDKDQIEVKGDGIDTVKLATIIRKKVGYAEIVSVAEDKKEEKKEEEKKPEVVPLTVWPHQYSGGGVPSHPIIYQEPYGPPSCSIM</sequence>
<keyword evidence="2" id="KW-1185">Reference proteome</keyword>
<organism evidence="1 2">
    <name type="scientific">Carpinus fangiana</name>
    <dbReference type="NCBI Taxonomy" id="176857"/>
    <lineage>
        <taxon>Eukaryota</taxon>
        <taxon>Viridiplantae</taxon>
        <taxon>Streptophyta</taxon>
        <taxon>Embryophyta</taxon>
        <taxon>Tracheophyta</taxon>
        <taxon>Spermatophyta</taxon>
        <taxon>Magnoliopsida</taxon>
        <taxon>eudicotyledons</taxon>
        <taxon>Gunneridae</taxon>
        <taxon>Pentapetalae</taxon>
        <taxon>rosids</taxon>
        <taxon>fabids</taxon>
        <taxon>Fagales</taxon>
        <taxon>Betulaceae</taxon>
        <taxon>Carpinus</taxon>
    </lineage>
</organism>
<dbReference type="AlphaFoldDB" id="A0A5N6RCI2"/>
<dbReference type="PANTHER" id="PTHR46371">
    <property type="entry name" value="OS04G0464100 PROTEIN"/>
    <property type="match status" value="1"/>
</dbReference>
<evidence type="ECO:0008006" key="3">
    <source>
        <dbReference type="Google" id="ProtNLM"/>
    </source>
</evidence>
<name>A0A5N6RCI2_9ROSI</name>
<dbReference type="InterPro" id="IPR044296">
    <property type="entry name" value="HIPP46"/>
</dbReference>
<dbReference type="Proteomes" id="UP000327013">
    <property type="component" value="Chromosome 6"/>
</dbReference>
<dbReference type="Gene3D" id="3.30.70.100">
    <property type="match status" value="1"/>
</dbReference>
<dbReference type="EMBL" id="CM017326">
    <property type="protein sequence ID" value="KAE8075481.1"/>
    <property type="molecule type" value="Genomic_DNA"/>
</dbReference>
<dbReference type="OrthoDB" id="692882at2759"/>
<evidence type="ECO:0000313" key="2">
    <source>
        <dbReference type="Proteomes" id="UP000327013"/>
    </source>
</evidence>